<dbReference type="EMBL" id="JAFREP010000005">
    <property type="protein sequence ID" value="MBO1318442.1"/>
    <property type="molecule type" value="Genomic_DNA"/>
</dbReference>
<dbReference type="CDD" id="cd16325">
    <property type="entry name" value="LolA"/>
    <property type="match status" value="1"/>
</dbReference>
<keyword evidence="1 2" id="KW-0732">Signal</keyword>
<evidence type="ECO:0000256" key="2">
    <source>
        <dbReference type="SAM" id="SignalP"/>
    </source>
</evidence>
<dbReference type="InterPro" id="IPR029046">
    <property type="entry name" value="LolA/LolB/LppX"/>
</dbReference>
<name>A0A8J7Q117_9BACT</name>
<evidence type="ECO:0000313" key="4">
    <source>
        <dbReference type="Proteomes" id="UP000664417"/>
    </source>
</evidence>
<dbReference type="Proteomes" id="UP000664417">
    <property type="component" value="Unassembled WGS sequence"/>
</dbReference>
<sequence length="197" mass="22563">MNTARLLCLLVALVFGSAAATAQVSPKKMQCLQQALSELNRFETEFKQETYSDFFDPTLATGMLKVERPGKMRMDYRQGERKHVIWDGVTCYERDEMADTETRTPQSDIQSQPLVRLLLYGEKLTTYFIVRNGNSLDSKSYQLAPRGGGDYLIELELGADCRPKYLDILFEDGEGTRFWFKQIEKRDSFPATTFVVP</sequence>
<evidence type="ECO:0000313" key="3">
    <source>
        <dbReference type="EMBL" id="MBO1318442.1"/>
    </source>
</evidence>
<evidence type="ECO:0000256" key="1">
    <source>
        <dbReference type="ARBA" id="ARBA00022729"/>
    </source>
</evidence>
<reference evidence="3" key="1">
    <citation type="submission" date="2021-03" db="EMBL/GenBank/DDBJ databases">
        <authorList>
            <person name="Wang G."/>
        </authorList>
    </citation>
    <scope>NUCLEOTIDE SEQUENCE</scope>
    <source>
        <strain evidence="3">KCTC 12899</strain>
    </source>
</reference>
<proteinExistence type="predicted"/>
<feature type="signal peptide" evidence="2">
    <location>
        <begin position="1"/>
        <end position="22"/>
    </location>
</feature>
<dbReference type="AlphaFoldDB" id="A0A8J7Q117"/>
<comment type="caution">
    <text evidence="3">The sequence shown here is derived from an EMBL/GenBank/DDBJ whole genome shotgun (WGS) entry which is preliminary data.</text>
</comment>
<feature type="chain" id="PRO_5035158422" evidence="2">
    <location>
        <begin position="23"/>
        <end position="197"/>
    </location>
</feature>
<organism evidence="3 4">
    <name type="scientific">Acanthopleuribacter pedis</name>
    <dbReference type="NCBI Taxonomy" id="442870"/>
    <lineage>
        <taxon>Bacteria</taxon>
        <taxon>Pseudomonadati</taxon>
        <taxon>Acidobacteriota</taxon>
        <taxon>Holophagae</taxon>
        <taxon>Acanthopleuribacterales</taxon>
        <taxon>Acanthopleuribacteraceae</taxon>
        <taxon>Acanthopleuribacter</taxon>
    </lineage>
</organism>
<dbReference type="InterPro" id="IPR004564">
    <property type="entry name" value="OM_lipoprot_carrier_LolA-like"/>
</dbReference>
<protein>
    <submittedName>
        <fullName evidence="3">Outer membrane lipoprotein carrier protein LolA</fullName>
    </submittedName>
</protein>
<keyword evidence="4" id="KW-1185">Reference proteome</keyword>
<keyword evidence="3" id="KW-0449">Lipoprotein</keyword>
<gene>
    <name evidence="3" type="ORF">J3U88_08240</name>
</gene>
<dbReference type="RefSeq" id="WP_207858211.1">
    <property type="nucleotide sequence ID" value="NZ_JAFREP010000005.1"/>
</dbReference>
<dbReference type="SUPFAM" id="SSF89392">
    <property type="entry name" value="Prokaryotic lipoproteins and lipoprotein localization factors"/>
    <property type="match status" value="1"/>
</dbReference>
<dbReference type="Gene3D" id="2.50.20.10">
    <property type="entry name" value="Lipoprotein localisation LolA/LolB/LppX"/>
    <property type="match status" value="1"/>
</dbReference>
<accession>A0A8J7Q117</accession>
<dbReference type="Pfam" id="PF03548">
    <property type="entry name" value="LolA"/>
    <property type="match status" value="1"/>
</dbReference>